<evidence type="ECO:0000256" key="5">
    <source>
        <dbReference type="ARBA" id="ARBA00022456"/>
    </source>
</evidence>
<dbReference type="Pfam" id="PF00808">
    <property type="entry name" value="CBFD_NFYB_HMF"/>
    <property type="match status" value="1"/>
</dbReference>
<keyword evidence="10" id="KW-0804">Transcription</keyword>
<dbReference type="GO" id="GO:0051287">
    <property type="term" value="F:NAD binding"/>
    <property type="evidence" value="ECO:0007669"/>
    <property type="project" value="InterPro"/>
</dbReference>
<comment type="pathway">
    <text evidence="2">Amino-acid degradation; L-valine degradation.</text>
</comment>
<dbReference type="AlphaFoldDB" id="A0AAV2YHK8"/>
<gene>
    <name evidence="18" type="ORF">N0F65_008860</name>
</gene>
<dbReference type="InterPro" id="IPR029154">
    <property type="entry name" value="HIBADH-like_NADP-bd"/>
</dbReference>
<feature type="domain" description="Transcription factor CBF/NF-Y/archaeal histone" evidence="15">
    <location>
        <begin position="607"/>
        <end position="669"/>
    </location>
</feature>
<sequence length="1026" mass="113724">KFQVLDHTIRQLSKASNRPRLASADQLRALVSSHRLNDAIAKAQDKHAPPSSSSRATGSNRVGSANRHGPRKGSQRRLSTSMQIKEIDWMDPKYERAQQILQDTWKCLEQEIESAMAGTTGDRSPNNSDKRTDDASAPAMRLPVDRIDINTPDSAQVDAEKTGEKHSSRLQERQQTPRSAPPARTTAQDKPVAVRCGSADPQSRAKQHRNWFVRLNEERASSSHKEKRKSKANHHSGLSQTSASDEHQKPHTHPQSRSPSKQQQPELEPTSNKSLQKLGPEDDAGDSRMDDHTFYYLEVRLDHPTPLTKWRFQASFTDLTEPSQPSVVVNNLEVDRENCLLFQEHGDNNARSRFFDPLQHFTHVKRPRDLYGHSMRIYVCSTRPVQRLVINTVVQFRLEDFQNSGADSIVSPSTKQLKGSHSATQLNLQPLTPLTAPNTSLSPTKLPAAHNMVWHNSRVHVAFMHESADRGTRAPQLSPTKRVSFADSNDYFLYASSPSGLTSMDKKRAQLHQMRSNMRSETPVADPSKQRHAGAAVSDVEESKAGAREHVSRATMEGQVVEMSEAEQAQHQLQMEQQLKSFWAKQLQEMEQLEVGSEQDFKNHNDLPLARIKRIMKSDEDVRMISAEAPVLFAKACEMFILELTLRSWGYSEKNKRRTLQKEDIQTAIRNTDIFDFLVDMTTILRASSLLPRVATGLRASLYARGMSSAATKDYVGIVGVGAMGGHMANNLIKNGQTKLVVLDVEPKHVEPLAKKGAIVAKTPREVAEKCDTILTMLPSTAIVEDVYLGKDGFHSVLRPSHVLMDSSTIDPIFTKKLSEEVHKKKAIFVDAPVSGGVVGAEKGTLTFMVGGEKHEFEKVTPILQKMGKNIVHCGASSTGQIAKICNNLALAIQMTSVAEAMNLGVKLGIDPKVLMGIMNTSTSQCWSSTVYNPYPGLMEGVPSSNGYKGGFATKLTRKDLGLAVDCAKAADVTLPLTFNVHQLLNMMVTHGAGDKDFSYILQFLKGAKFASLSSSSQLLIKLLER</sequence>
<accession>A0AAV2YHK8</accession>
<keyword evidence="8" id="KW-0520">NAD</keyword>
<keyword evidence="6" id="KW-0560">Oxidoreductase</keyword>
<dbReference type="EMBL" id="DAKRPA010000348">
    <property type="protein sequence ID" value="DAZ93066.1"/>
    <property type="molecule type" value="Genomic_DNA"/>
</dbReference>
<evidence type="ECO:0000256" key="11">
    <source>
        <dbReference type="ARBA" id="ARBA00023242"/>
    </source>
</evidence>
<evidence type="ECO:0000259" key="17">
    <source>
        <dbReference type="Pfam" id="PF14833"/>
    </source>
</evidence>
<evidence type="ECO:0000256" key="14">
    <source>
        <dbReference type="SAM" id="MobiDB-lite"/>
    </source>
</evidence>
<dbReference type="CDD" id="cd22908">
    <property type="entry name" value="HFD_NFYC-like"/>
    <property type="match status" value="1"/>
</dbReference>
<dbReference type="EC" id="1.1.1.31" evidence="4"/>
<dbReference type="GO" id="GO:0006574">
    <property type="term" value="P:L-valine catabolic process"/>
    <property type="evidence" value="ECO:0007669"/>
    <property type="project" value="TreeGrafter"/>
</dbReference>
<dbReference type="InterPro" id="IPR013328">
    <property type="entry name" value="6PGD_dom2"/>
</dbReference>
<dbReference type="InterPro" id="IPR009072">
    <property type="entry name" value="Histone-fold"/>
</dbReference>
<feature type="compositionally biased region" description="Basic residues" evidence="14">
    <location>
        <begin position="225"/>
        <end position="234"/>
    </location>
</feature>
<dbReference type="GO" id="GO:0046982">
    <property type="term" value="F:protein heterodimerization activity"/>
    <property type="evidence" value="ECO:0007669"/>
    <property type="project" value="InterPro"/>
</dbReference>
<comment type="catalytic activity">
    <reaction evidence="13">
        <text>3-hydroxy-2-methylpropanoate + NAD(+) = 2-methyl-3-oxopropanoate + NADH + H(+)</text>
        <dbReference type="Rhea" id="RHEA:17681"/>
        <dbReference type="ChEBI" id="CHEBI:11805"/>
        <dbReference type="ChEBI" id="CHEBI:15378"/>
        <dbReference type="ChEBI" id="CHEBI:57540"/>
        <dbReference type="ChEBI" id="CHEBI:57700"/>
        <dbReference type="ChEBI" id="CHEBI:57945"/>
        <dbReference type="EC" id="1.1.1.31"/>
    </reaction>
</comment>
<proteinExistence type="inferred from homology"/>
<feature type="region of interest" description="Disordered" evidence="14">
    <location>
        <begin position="41"/>
        <end position="81"/>
    </location>
</feature>
<dbReference type="GO" id="GO:0008442">
    <property type="term" value="F:3-hydroxyisobutyrate dehydrogenase activity"/>
    <property type="evidence" value="ECO:0007669"/>
    <property type="project" value="UniProtKB-EC"/>
</dbReference>
<dbReference type="SUPFAM" id="SSF47113">
    <property type="entry name" value="Histone-fold"/>
    <property type="match status" value="1"/>
</dbReference>
<evidence type="ECO:0000256" key="4">
    <source>
        <dbReference type="ARBA" id="ARBA00012991"/>
    </source>
</evidence>
<feature type="non-terminal residue" evidence="18">
    <location>
        <position position="1"/>
    </location>
</feature>
<name>A0AAV2YHK8_9STRA</name>
<dbReference type="SUPFAM" id="SSF48179">
    <property type="entry name" value="6-phosphogluconate dehydrogenase C-terminal domain-like"/>
    <property type="match status" value="1"/>
</dbReference>
<comment type="similarity">
    <text evidence="12">Belongs to the NFYC/HAP5 subunit family.</text>
</comment>
<evidence type="ECO:0000256" key="7">
    <source>
        <dbReference type="ARBA" id="ARBA00023015"/>
    </source>
</evidence>
<dbReference type="InterPro" id="IPR008927">
    <property type="entry name" value="6-PGluconate_DH-like_C_sf"/>
</dbReference>
<keyword evidence="11" id="KW-0539">Nucleus</keyword>
<feature type="compositionally biased region" description="Basic and acidic residues" evidence="14">
    <location>
        <begin position="158"/>
        <end position="172"/>
    </location>
</feature>
<evidence type="ECO:0000256" key="6">
    <source>
        <dbReference type="ARBA" id="ARBA00023002"/>
    </source>
</evidence>
<keyword evidence="5" id="KW-0101">Branched-chain amino acid catabolism</keyword>
<evidence type="ECO:0000256" key="8">
    <source>
        <dbReference type="ARBA" id="ARBA00023027"/>
    </source>
</evidence>
<evidence type="ECO:0000313" key="19">
    <source>
        <dbReference type="Proteomes" id="UP001146120"/>
    </source>
</evidence>
<reference evidence="18" key="1">
    <citation type="submission" date="2022-11" db="EMBL/GenBank/DDBJ databases">
        <authorList>
            <person name="Morgan W.R."/>
            <person name="Tartar A."/>
        </authorList>
    </citation>
    <scope>NUCLEOTIDE SEQUENCE</scope>
    <source>
        <strain evidence="18">ARSEF 373</strain>
    </source>
</reference>
<keyword evidence="7" id="KW-0805">Transcription regulation</keyword>
<dbReference type="Gene3D" id="1.10.20.10">
    <property type="entry name" value="Histone, subunit A"/>
    <property type="match status" value="1"/>
</dbReference>
<evidence type="ECO:0000259" key="15">
    <source>
        <dbReference type="Pfam" id="PF00808"/>
    </source>
</evidence>
<comment type="similarity">
    <text evidence="3">Belongs to the HIBADH-related family. 3-hydroxyisobutyrate dehydrogenase subfamily.</text>
</comment>
<dbReference type="GO" id="GO:0005634">
    <property type="term" value="C:nucleus"/>
    <property type="evidence" value="ECO:0007669"/>
    <property type="project" value="UniProtKB-SubCell"/>
</dbReference>
<dbReference type="Pfam" id="PF14833">
    <property type="entry name" value="NAD_binding_11"/>
    <property type="match status" value="1"/>
</dbReference>
<dbReference type="Pfam" id="PF03446">
    <property type="entry name" value="NAD_binding_2"/>
    <property type="match status" value="1"/>
</dbReference>
<dbReference type="FunFam" id="1.10.20.10:FF:000006">
    <property type="entry name" value="Nuclear transcription factor Y subunit gamma"/>
    <property type="match status" value="1"/>
</dbReference>
<evidence type="ECO:0000256" key="13">
    <source>
        <dbReference type="ARBA" id="ARBA00049197"/>
    </source>
</evidence>
<dbReference type="PANTHER" id="PTHR22981">
    <property type="entry name" value="3-HYDROXYISOBUTYRATE DEHYDROGENASE-RELATED"/>
    <property type="match status" value="1"/>
</dbReference>
<dbReference type="InterPro" id="IPR003958">
    <property type="entry name" value="CBFA_NFYB_domain"/>
</dbReference>
<dbReference type="GO" id="GO:0003677">
    <property type="term" value="F:DNA binding"/>
    <property type="evidence" value="ECO:0007669"/>
    <property type="project" value="UniProtKB-KW"/>
</dbReference>
<dbReference type="InterPro" id="IPR036291">
    <property type="entry name" value="NAD(P)-bd_dom_sf"/>
</dbReference>
<dbReference type="InterPro" id="IPR011548">
    <property type="entry name" value="HIBADH"/>
</dbReference>
<evidence type="ECO:0000256" key="12">
    <source>
        <dbReference type="ARBA" id="ARBA00038129"/>
    </source>
</evidence>
<evidence type="ECO:0000256" key="1">
    <source>
        <dbReference type="ARBA" id="ARBA00004123"/>
    </source>
</evidence>
<keyword evidence="9" id="KW-0238">DNA-binding</keyword>
<reference evidence="18" key="2">
    <citation type="journal article" date="2023" name="Microbiol Resour">
        <title>Decontamination and Annotation of the Draft Genome Sequence of the Oomycete Lagenidium giganteum ARSEF 373.</title>
        <authorList>
            <person name="Morgan W.R."/>
            <person name="Tartar A."/>
        </authorList>
    </citation>
    <scope>NUCLEOTIDE SEQUENCE</scope>
    <source>
        <strain evidence="18">ARSEF 373</strain>
    </source>
</reference>
<organism evidence="18 19">
    <name type="scientific">Lagenidium giganteum</name>
    <dbReference type="NCBI Taxonomy" id="4803"/>
    <lineage>
        <taxon>Eukaryota</taxon>
        <taxon>Sar</taxon>
        <taxon>Stramenopiles</taxon>
        <taxon>Oomycota</taxon>
        <taxon>Peronosporomycetes</taxon>
        <taxon>Pythiales</taxon>
        <taxon>Pythiaceae</taxon>
    </lineage>
</organism>
<evidence type="ECO:0000256" key="10">
    <source>
        <dbReference type="ARBA" id="ARBA00023163"/>
    </source>
</evidence>
<dbReference type="GO" id="GO:0050661">
    <property type="term" value="F:NADP binding"/>
    <property type="evidence" value="ECO:0007669"/>
    <property type="project" value="InterPro"/>
</dbReference>
<dbReference type="FunFam" id="1.10.1040.10:FF:000006">
    <property type="entry name" value="3-hydroxyisobutyrate dehydrogenase"/>
    <property type="match status" value="1"/>
</dbReference>
<feature type="domain" description="6-phosphogluconate dehydrogenase NADP-binding" evidence="16">
    <location>
        <begin position="716"/>
        <end position="875"/>
    </location>
</feature>
<protein>
    <recommendedName>
        <fullName evidence="4">3-hydroxyisobutyrate dehydrogenase</fullName>
        <ecNumber evidence="4">1.1.1.31</ecNumber>
    </recommendedName>
</protein>
<evidence type="ECO:0000256" key="3">
    <source>
        <dbReference type="ARBA" id="ARBA00006013"/>
    </source>
</evidence>
<feature type="region of interest" description="Disordered" evidence="14">
    <location>
        <begin position="518"/>
        <end position="545"/>
    </location>
</feature>
<feature type="region of interest" description="Disordered" evidence="14">
    <location>
        <begin position="116"/>
        <end position="289"/>
    </location>
</feature>
<keyword evidence="19" id="KW-1185">Reference proteome</keyword>
<dbReference type="Proteomes" id="UP001146120">
    <property type="component" value="Unassembled WGS sequence"/>
</dbReference>
<dbReference type="SUPFAM" id="SSF51735">
    <property type="entry name" value="NAD(P)-binding Rossmann-fold domains"/>
    <property type="match status" value="1"/>
</dbReference>
<feature type="compositionally biased region" description="Low complexity" evidence="14">
    <location>
        <begin position="255"/>
        <end position="265"/>
    </location>
</feature>
<evidence type="ECO:0000256" key="9">
    <source>
        <dbReference type="ARBA" id="ARBA00023125"/>
    </source>
</evidence>
<dbReference type="PANTHER" id="PTHR22981:SF7">
    <property type="entry name" value="3-HYDROXYISOBUTYRATE DEHYDROGENASE, MITOCHONDRIAL"/>
    <property type="match status" value="1"/>
</dbReference>
<comment type="subcellular location">
    <subcellularLocation>
        <location evidence="1">Nucleus</location>
    </subcellularLocation>
</comment>
<comment type="caution">
    <text evidence="18">The sequence shown here is derived from an EMBL/GenBank/DDBJ whole genome shotgun (WGS) entry which is preliminary data.</text>
</comment>
<evidence type="ECO:0000313" key="18">
    <source>
        <dbReference type="EMBL" id="DAZ93066.1"/>
    </source>
</evidence>
<feature type="domain" description="3-hydroxyisobutyrate dehydrogenase-like NAD-binding" evidence="17">
    <location>
        <begin position="879"/>
        <end position="1004"/>
    </location>
</feature>
<feature type="compositionally biased region" description="Basic and acidic residues" evidence="14">
    <location>
        <begin position="215"/>
        <end position="224"/>
    </location>
</feature>
<dbReference type="InterPro" id="IPR006115">
    <property type="entry name" value="6PGDH_NADP-bd"/>
</dbReference>
<dbReference type="Gene3D" id="3.40.50.720">
    <property type="entry name" value="NAD(P)-binding Rossmann-like Domain"/>
    <property type="match status" value="1"/>
</dbReference>
<evidence type="ECO:0000259" key="16">
    <source>
        <dbReference type="Pfam" id="PF03446"/>
    </source>
</evidence>
<dbReference type="Gene3D" id="1.10.1040.10">
    <property type="entry name" value="N-(1-d-carboxylethyl)-l-norvaline Dehydrogenase, domain 2"/>
    <property type="match status" value="1"/>
</dbReference>
<evidence type="ECO:0000256" key="2">
    <source>
        <dbReference type="ARBA" id="ARBA00005109"/>
    </source>
</evidence>
<dbReference type="NCBIfam" id="TIGR01692">
    <property type="entry name" value="HIBADH"/>
    <property type="match status" value="1"/>
</dbReference>
<feature type="compositionally biased region" description="Polar residues" evidence="14">
    <location>
        <begin position="50"/>
        <end position="63"/>
    </location>
</feature>